<proteinExistence type="inferred from homology"/>
<dbReference type="GO" id="GO:0016020">
    <property type="term" value="C:membrane"/>
    <property type="evidence" value="ECO:0007669"/>
    <property type="project" value="UniProtKB-SubCell"/>
</dbReference>
<organism evidence="7 8">
    <name type="scientific">Sapientia aquatica</name>
    <dbReference type="NCBI Taxonomy" id="1549640"/>
    <lineage>
        <taxon>Bacteria</taxon>
        <taxon>Pseudomonadati</taxon>
        <taxon>Pseudomonadota</taxon>
        <taxon>Betaproteobacteria</taxon>
        <taxon>Burkholderiales</taxon>
        <taxon>Oxalobacteraceae</taxon>
        <taxon>Sapientia</taxon>
    </lineage>
</organism>
<keyword evidence="8" id="KW-1185">Reference proteome</keyword>
<keyword evidence="3 6" id="KW-0812">Transmembrane</keyword>
<evidence type="ECO:0000313" key="8">
    <source>
        <dbReference type="Proteomes" id="UP000294829"/>
    </source>
</evidence>
<dbReference type="Pfam" id="PF01594">
    <property type="entry name" value="AI-2E_transport"/>
    <property type="match status" value="1"/>
</dbReference>
<feature type="transmembrane region" description="Helical" evidence="6">
    <location>
        <begin position="14"/>
        <end position="47"/>
    </location>
</feature>
<dbReference type="Proteomes" id="UP000294829">
    <property type="component" value="Unassembled WGS sequence"/>
</dbReference>
<sequence>MPLMTFTKEQFQTAIWLLLGIALVLLLIILGPVLMPFVTGAILAYMLNPLVDRLCKVKFGKRSIPRSLGALIAMLLLLASILALVLIVLPVVQNEIPLLQEQIPKFLDQLHDYLEPKLLEYNIHVKLDSAGIKDLITTRLAESGQKIATGVLESVKVGGTAVLGLIANILLIPMVLFYLLLDWHAIINRLHLFIPRRWVGKTTDLIKETDDLLAQYLRGQLLVMLVLAGYYSSALTLAGFSVALPVGILTGLLVFIPYIGFGFGLCLAIIGAILQFDAMHGLLLVAIIYGIGQVMEGFYLTPRLVGERIGLPPLAVIFALLAFGQLFGFIGILLALPASAITSVAFKHLRALYYKSTFYNAS</sequence>
<evidence type="ECO:0000256" key="3">
    <source>
        <dbReference type="ARBA" id="ARBA00022692"/>
    </source>
</evidence>
<dbReference type="InterPro" id="IPR002549">
    <property type="entry name" value="AI-2E-like"/>
</dbReference>
<accession>A0A4V3AV29</accession>
<name>A0A4V3AV29_9BURK</name>
<reference evidence="7 8" key="1">
    <citation type="submission" date="2019-03" db="EMBL/GenBank/DDBJ databases">
        <title>Sapientia aquatica gen. nov., sp. nov., isolated from a crater lake.</title>
        <authorList>
            <person name="Felfoldi T."/>
            <person name="Szabo A."/>
            <person name="Toth E."/>
            <person name="Schumann P."/>
            <person name="Keki Z."/>
            <person name="Marialigeti K."/>
            <person name="Mathe I."/>
        </authorList>
    </citation>
    <scope>NUCLEOTIDE SEQUENCE [LARGE SCALE GENOMIC DNA]</scope>
    <source>
        <strain evidence="7 8">SA-152</strain>
    </source>
</reference>
<keyword evidence="4 6" id="KW-1133">Transmembrane helix</keyword>
<dbReference type="GO" id="GO:0055085">
    <property type="term" value="P:transmembrane transport"/>
    <property type="evidence" value="ECO:0007669"/>
    <property type="project" value="TreeGrafter"/>
</dbReference>
<feature type="transmembrane region" description="Helical" evidence="6">
    <location>
        <begin position="313"/>
        <end position="346"/>
    </location>
</feature>
<evidence type="ECO:0000256" key="5">
    <source>
        <dbReference type="ARBA" id="ARBA00023136"/>
    </source>
</evidence>
<feature type="transmembrane region" description="Helical" evidence="6">
    <location>
        <begin position="161"/>
        <end position="181"/>
    </location>
</feature>
<evidence type="ECO:0000256" key="1">
    <source>
        <dbReference type="ARBA" id="ARBA00004141"/>
    </source>
</evidence>
<evidence type="ECO:0000256" key="6">
    <source>
        <dbReference type="SAM" id="Phobius"/>
    </source>
</evidence>
<dbReference type="AlphaFoldDB" id="A0A4V3AV29"/>
<gene>
    <name evidence="7" type="ORF">E2I14_00255</name>
</gene>
<evidence type="ECO:0000313" key="7">
    <source>
        <dbReference type="EMBL" id="TDK68026.1"/>
    </source>
</evidence>
<comment type="subcellular location">
    <subcellularLocation>
        <location evidence="1">Membrane</location>
        <topology evidence="1">Multi-pass membrane protein</topology>
    </subcellularLocation>
</comment>
<feature type="transmembrane region" description="Helical" evidence="6">
    <location>
        <begin position="68"/>
        <end position="92"/>
    </location>
</feature>
<protein>
    <submittedName>
        <fullName evidence="7">AI-2E family transporter</fullName>
    </submittedName>
</protein>
<keyword evidence="5 6" id="KW-0472">Membrane</keyword>
<evidence type="ECO:0000256" key="4">
    <source>
        <dbReference type="ARBA" id="ARBA00022989"/>
    </source>
</evidence>
<dbReference type="PANTHER" id="PTHR21716">
    <property type="entry name" value="TRANSMEMBRANE PROTEIN"/>
    <property type="match status" value="1"/>
</dbReference>
<feature type="transmembrane region" description="Helical" evidence="6">
    <location>
        <begin position="221"/>
        <end position="242"/>
    </location>
</feature>
<dbReference type="OrthoDB" id="5792512at2"/>
<dbReference type="PANTHER" id="PTHR21716:SF64">
    <property type="entry name" value="AI-2 TRANSPORT PROTEIN TQSA"/>
    <property type="match status" value="1"/>
</dbReference>
<evidence type="ECO:0000256" key="2">
    <source>
        <dbReference type="ARBA" id="ARBA00009773"/>
    </source>
</evidence>
<dbReference type="EMBL" id="SMYL01000001">
    <property type="protein sequence ID" value="TDK68026.1"/>
    <property type="molecule type" value="Genomic_DNA"/>
</dbReference>
<feature type="transmembrane region" description="Helical" evidence="6">
    <location>
        <begin position="281"/>
        <end position="301"/>
    </location>
</feature>
<comment type="caution">
    <text evidence="7">The sequence shown here is derived from an EMBL/GenBank/DDBJ whole genome shotgun (WGS) entry which is preliminary data.</text>
</comment>
<comment type="similarity">
    <text evidence="2">Belongs to the autoinducer-2 exporter (AI-2E) (TC 2.A.86) family.</text>
</comment>
<feature type="transmembrane region" description="Helical" evidence="6">
    <location>
        <begin position="248"/>
        <end position="274"/>
    </location>
</feature>